<dbReference type="EMBL" id="VFJB01000006">
    <property type="protein sequence ID" value="KAA0257737.1"/>
    <property type="molecule type" value="Genomic_DNA"/>
</dbReference>
<evidence type="ECO:0000313" key="4">
    <source>
        <dbReference type="Proteomes" id="UP000322876"/>
    </source>
</evidence>
<comment type="caution">
    <text evidence="3">The sequence shown here is derived from an EMBL/GenBank/DDBJ whole genome shotgun (WGS) entry which is preliminary data.</text>
</comment>
<dbReference type="Pfam" id="PF17930">
    <property type="entry name" value="LpxI_N"/>
    <property type="match status" value="1"/>
</dbReference>
<proteinExistence type="predicted"/>
<dbReference type="InterPro" id="IPR010415">
    <property type="entry name" value="LpxI_C"/>
</dbReference>
<dbReference type="InterPro" id="IPR043167">
    <property type="entry name" value="LpxI_C_sf"/>
</dbReference>
<name>A0A5A8F2V8_9BACT</name>
<dbReference type="Proteomes" id="UP000322876">
    <property type="component" value="Unassembled WGS sequence"/>
</dbReference>
<protein>
    <submittedName>
        <fullName evidence="3">DUF1009 domain-containing protein</fullName>
    </submittedName>
</protein>
<dbReference type="OrthoDB" id="9789836at2"/>
<dbReference type="AlphaFoldDB" id="A0A5A8F2V8"/>
<dbReference type="RefSeq" id="WP_149266710.1">
    <property type="nucleotide sequence ID" value="NZ_VFJB01000006.1"/>
</dbReference>
<feature type="domain" description="LpxI N-terminal" evidence="2">
    <location>
        <begin position="2"/>
        <end position="131"/>
    </location>
</feature>
<gene>
    <name evidence="3" type="ORF">FHQ18_08325</name>
</gene>
<dbReference type="Gene3D" id="3.40.140.80">
    <property type="match status" value="1"/>
</dbReference>
<reference evidence="3 4" key="1">
    <citation type="submission" date="2019-06" db="EMBL/GenBank/DDBJ databases">
        <title>Genomic insights into carbon and energy metabolism of Deferribacter autotrophicus revealed new metabolic traits in the phylum Deferribacteres.</title>
        <authorList>
            <person name="Slobodkin A.I."/>
            <person name="Slobodkina G.B."/>
            <person name="Allioux M."/>
            <person name="Alain K."/>
            <person name="Jebbar M."/>
            <person name="Shadrin V."/>
            <person name="Kublanov I.V."/>
            <person name="Toshchakov S.V."/>
            <person name="Bonch-Osmolovskaya E.A."/>
        </authorList>
    </citation>
    <scope>NUCLEOTIDE SEQUENCE [LARGE SCALE GENOMIC DNA]</scope>
    <source>
        <strain evidence="3 4">SL50</strain>
    </source>
</reference>
<keyword evidence="4" id="KW-1185">Reference proteome</keyword>
<dbReference type="PANTHER" id="PTHR39962:SF1">
    <property type="entry name" value="LPXI FAMILY PROTEIN"/>
    <property type="match status" value="1"/>
</dbReference>
<dbReference type="Pfam" id="PF06230">
    <property type="entry name" value="LpxI_C"/>
    <property type="match status" value="1"/>
</dbReference>
<dbReference type="InterPro" id="IPR053174">
    <property type="entry name" value="LpxI"/>
</dbReference>
<accession>A0A5A8F2V8</accession>
<sequence length="266" mass="29419">MKIGLLAGYGQLPLIAIRNLKAEGHFVVTIAFNEEINTDLSFVSDKIYTFSVGQAGKVLNTLEKESVEAVLFAGKINKSLLYSNLKLDLFSMKVLMSLKDRKDDTIMLKIVELLEERGIHVLKQTDVFKDLIVEEGVLTKKKPSKNELKDIEFGFEMAKEIGRLDIGQTVVVKDMAVMAVEAIEGTDEAIKRGCMYAKKDGVVVKVAKPSQDLRFDVPTVGVDTLKNMKDNGGKILALEAGKTFIVDKEKCVEFANQNKMVILGVS</sequence>
<evidence type="ECO:0000259" key="1">
    <source>
        <dbReference type="Pfam" id="PF06230"/>
    </source>
</evidence>
<dbReference type="Gene3D" id="3.40.50.20">
    <property type="match status" value="1"/>
</dbReference>
<organism evidence="3 4">
    <name type="scientific">Deferribacter autotrophicus</name>
    <dbReference type="NCBI Taxonomy" id="500465"/>
    <lineage>
        <taxon>Bacteria</taxon>
        <taxon>Pseudomonadati</taxon>
        <taxon>Deferribacterota</taxon>
        <taxon>Deferribacteres</taxon>
        <taxon>Deferribacterales</taxon>
        <taxon>Deferribacteraceae</taxon>
        <taxon>Deferribacter</taxon>
    </lineage>
</organism>
<dbReference type="PANTHER" id="PTHR39962">
    <property type="entry name" value="BLL4848 PROTEIN"/>
    <property type="match status" value="1"/>
</dbReference>
<dbReference type="InterPro" id="IPR041255">
    <property type="entry name" value="LpxI_N"/>
</dbReference>
<feature type="domain" description="LpxI C-terminal" evidence="1">
    <location>
        <begin position="134"/>
        <end position="262"/>
    </location>
</feature>
<evidence type="ECO:0000259" key="2">
    <source>
        <dbReference type="Pfam" id="PF17930"/>
    </source>
</evidence>
<evidence type="ECO:0000313" key="3">
    <source>
        <dbReference type="EMBL" id="KAA0257737.1"/>
    </source>
</evidence>